<dbReference type="AlphaFoldDB" id="A0AAJ6HY31"/>
<evidence type="ECO:0000313" key="4">
    <source>
        <dbReference type="Proteomes" id="UP001235874"/>
    </source>
</evidence>
<dbReference type="EMBL" id="CP130472">
    <property type="protein sequence ID" value="WLS46194.1"/>
    <property type="molecule type" value="Genomic_DNA"/>
</dbReference>
<reference evidence="3 4" key="1">
    <citation type="submission" date="2023-07" db="EMBL/GenBank/DDBJ databases">
        <title>Micromonospora profundi TRM 95458 converts glycerol to a new osmotic compound.</title>
        <authorList>
            <person name="Lu D."/>
        </authorList>
    </citation>
    <scope>NUCLEOTIDE SEQUENCE [LARGE SCALE GENOMIC DNA]</scope>
    <source>
        <strain evidence="3 4">TRM95458</strain>
    </source>
</reference>
<evidence type="ECO:0000256" key="2">
    <source>
        <dbReference type="SAM" id="SignalP"/>
    </source>
</evidence>
<accession>A0AAJ6HY31</accession>
<evidence type="ECO:0008006" key="5">
    <source>
        <dbReference type="Google" id="ProtNLM"/>
    </source>
</evidence>
<dbReference type="PROSITE" id="PS51257">
    <property type="entry name" value="PROKAR_LIPOPROTEIN"/>
    <property type="match status" value="1"/>
</dbReference>
<sequence>MRARRLVAVASVSLGLVALSGCRAEPGTAAYIGDQRITDSEVTAAMNDLRTKNPTPTAAPQTDASGQPAPGPQLPELADVVRVMVLTNVCERASAEKGYQPRSQVSVDQAAQQLGLNPETGYVREMAKLFTCLSGLPAEPVEPTEQEMADVIAAGRGGGNIPAEVSDEDAARQLDGEQLRGALATKRVLAEAVERYDVTISPRYRPLEFPLLSFSGDVAAVSVPLGEPDSGAVTDVSTPTTAPSSADPDADSHSHDEGTAS</sequence>
<feature type="compositionally biased region" description="Low complexity" evidence="1">
    <location>
        <begin position="232"/>
        <end position="247"/>
    </location>
</feature>
<evidence type="ECO:0000313" key="3">
    <source>
        <dbReference type="EMBL" id="WLS46194.1"/>
    </source>
</evidence>
<keyword evidence="4" id="KW-1185">Reference proteome</keyword>
<feature type="region of interest" description="Disordered" evidence="1">
    <location>
        <begin position="50"/>
        <end position="74"/>
    </location>
</feature>
<feature type="compositionally biased region" description="Polar residues" evidence="1">
    <location>
        <begin position="52"/>
        <end position="65"/>
    </location>
</feature>
<name>A0AAJ6HY31_9ACTN</name>
<keyword evidence="2" id="KW-0732">Signal</keyword>
<feature type="signal peptide" evidence="2">
    <location>
        <begin position="1"/>
        <end position="24"/>
    </location>
</feature>
<feature type="compositionally biased region" description="Basic and acidic residues" evidence="1">
    <location>
        <begin position="250"/>
        <end position="261"/>
    </location>
</feature>
<feature type="region of interest" description="Disordered" evidence="1">
    <location>
        <begin position="223"/>
        <end position="261"/>
    </location>
</feature>
<proteinExistence type="predicted"/>
<protein>
    <recommendedName>
        <fullName evidence="5">Lipoprotein</fullName>
    </recommendedName>
</protein>
<dbReference type="Proteomes" id="UP001235874">
    <property type="component" value="Chromosome"/>
</dbReference>
<gene>
    <name evidence="3" type="ORF">Q3V37_02590</name>
</gene>
<evidence type="ECO:0000256" key="1">
    <source>
        <dbReference type="SAM" id="MobiDB-lite"/>
    </source>
</evidence>
<organism evidence="3 4">
    <name type="scientific">Micromonospora profundi</name>
    <dbReference type="NCBI Taxonomy" id="1420889"/>
    <lineage>
        <taxon>Bacteria</taxon>
        <taxon>Bacillati</taxon>
        <taxon>Actinomycetota</taxon>
        <taxon>Actinomycetes</taxon>
        <taxon>Micromonosporales</taxon>
        <taxon>Micromonosporaceae</taxon>
        <taxon>Micromonospora</taxon>
    </lineage>
</organism>
<feature type="chain" id="PRO_5042459719" description="Lipoprotein" evidence="2">
    <location>
        <begin position="25"/>
        <end position="261"/>
    </location>
</feature>
<dbReference type="KEGG" id="mprn:Q3V37_02590"/>
<dbReference type="RefSeq" id="WP_167945914.1">
    <property type="nucleotide sequence ID" value="NZ_CP130472.1"/>
</dbReference>